<dbReference type="OrthoDB" id="343490at2"/>
<dbReference type="AlphaFoldDB" id="A0A2M9Y3B2"/>
<dbReference type="Proteomes" id="UP000297891">
    <property type="component" value="Unassembled WGS sequence"/>
</dbReference>
<gene>
    <name evidence="2" type="ORF">EHQ30_14090</name>
</gene>
<keyword evidence="3" id="KW-1185">Reference proteome</keyword>
<protein>
    <recommendedName>
        <fullName evidence="4">Lipoprotein</fullName>
    </recommendedName>
</protein>
<feature type="chain" id="PRO_5044383742" description="Lipoprotein" evidence="1">
    <location>
        <begin position="26"/>
        <end position="142"/>
    </location>
</feature>
<evidence type="ECO:0000313" key="2">
    <source>
        <dbReference type="EMBL" id="TGK91355.1"/>
    </source>
</evidence>
<evidence type="ECO:0000256" key="1">
    <source>
        <dbReference type="SAM" id="SignalP"/>
    </source>
</evidence>
<comment type="caution">
    <text evidence="2">The sequence shown here is derived from an EMBL/GenBank/DDBJ whole genome shotgun (WGS) entry which is preliminary data.</text>
</comment>
<evidence type="ECO:0008006" key="4">
    <source>
        <dbReference type="Google" id="ProtNLM"/>
    </source>
</evidence>
<proteinExistence type="predicted"/>
<sequence>MKQIRTFALLSLLVSLGLVGCYDSASELKADSLESHPIEISVKQKAAGKYELELFLPKDFGFQMEAPHRLLLSGADGLKVLNADLKLKGPVHPKKPEYFEYLKPLTFQVEGKGKLQLDAKLFYCNFVKNICIPAKVNKSFSI</sequence>
<accession>A0A2M9Y3B2</accession>
<evidence type="ECO:0000313" key="3">
    <source>
        <dbReference type="Proteomes" id="UP000297891"/>
    </source>
</evidence>
<reference evidence="2" key="1">
    <citation type="journal article" date="2019" name="PLoS Negl. Trop. Dis.">
        <title>Revisiting the worldwide diversity of Leptospira species in the environment.</title>
        <authorList>
            <person name="Vincent A.T."/>
            <person name="Schiettekatte O."/>
            <person name="Bourhy P."/>
            <person name="Veyrier F.J."/>
            <person name="Picardeau M."/>
        </authorList>
    </citation>
    <scope>NUCLEOTIDE SEQUENCE [LARGE SCALE GENOMIC DNA]</scope>
    <source>
        <strain evidence="2">201800277</strain>
    </source>
</reference>
<dbReference type="RefSeq" id="WP_100790370.1">
    <property type="nucleotide sequence ID" value="NZ_NPDQ01000003.1"/>
</dbReference>
<dbReference type="NCBIfam" id="NF047487">
    <property type="entry name" value="MPL17FamLepto"/>
    <property type="match status" value="1"/>
</dbReference>
<organism evidence="2 3">
    <name type="scientific">Leptospira brenneri</name>
    <dbReference type="NCBI Taxonomy" id="2023182"/>
    <lineage>
        <taxon>Bacteria</taxon>
        <taxon>Pseudomonadati</taxon>
        <taxon>Spirochaetota</taxon>
        <taxon>Spirochaetia</taxon>
        <taxon>Leptospirales</taxon>
        <taxon>Leptospiraceae</taxon>
        <taxon>Leptospira</taxon>
    </lineage>
</organism>
<dbReference type="PROSITE" id="PS51257">
    <property type="entry name" value="PROKAR_LIPOPROTEIN"/>
    <property type="match status" value="1"/>
</dbReference>
<feature type="signal peptide" evidence="1">
    <location>
        <begin position="1"/>
        <end position="25"/>
    </location>
</feature>
<keyword evidence="1" id="KW-0732">Signal</keyword>
<name>A0A2M9Y3B2_9LEPT</name>
<dbReference type="EMBL" id="RQFP01000014">
    <property type="protein sequence ID" value="TGK91355.1"/>
    <property type="molecule type" value="Genomic_DNA"/>
</dbReference>